<dbReference type="SUPFAM" id="SSF53335">
    <property type="entry name" value="S-adenosyl-L-methionine-dependent methyltransferases"/>
    <property type="match status" value="1"/>
</dbReference>
<reference evidence="2" key="1">
    <citation type="journal article" date="2020" name="Appl. Environ. Microbiol.">
        <title>Diazotrophic Anaeromyxobacter Isolates from Soils.</title>
        <authorList>
            <person name="Masuda Y."/>
            <person name="Yamanaka H."/>
            <person name="Xu Z.X."/>
            <person name="Shiratori Y."/>
            <person name="Aono T."/>
            <person name="Amachi S."/>
            <person name="Senoo K."/>
            <person name="Itoh H."/>
        </authorList>
    </citation>
    <scope>NUCLEOTIDE SEQUENCE [LARGE SCALE GENOMIC DNA]</scope>
    <source>
        <strain evidence="2">R267</strain>
    </source>
</reference>
<dbReference type="RefSeq" id="WP_176064537.1">
    <property type="nucleotide sequence ID" value="NZ_BJTG01000004.1"/>
</dbReference>
<dbReference type="PANTHER" id="PTHR43861">
    <property type="entry name" value="TRANS-ACONITATE 2-METHYLTRANSFERASE-RELATED"/>
    <property type="match status" value="1"/>
</dbReference>
<gene>
    <name evidence="1" type="ORF">AMYX_17830</name>
</gene>
<keyword evidence="2" id="KW-1185">Reference proteome</keyword>
<evidence type="ECO:0000313" key="2">
    <source>
        <dbReference type="Proteomes" id="UP000503640"/>
    </source>
</evidence>
<proteinExistence type="predicted"/>
<evidence type="ECO:0000313" key="1">
    <source>
        <dbReference type="EMBL" id="GEJ57042.1"/>
    </source>
</evidence>
<dbReference type="CDD" id="cd02440">
    <property type="entry name" value="AdoMet_MTases"/>
    <property type="match status" value="1"/>
</dbReference>
<organism evidence="1 2">
    <name type="scientific">Anaeromyxobacter diazotrophicus</name>
    <dbReference type="NCBI Taxonomy" id="2590199"/>
    <lineage>
        <taxon>Bacteria</taxon>
        <taxon>Pseudomonadati</taxon>
        <taxon>Myxococcota</taxon>
        <taxon>Myxococcia</taxon>
        <taxon>Myxococcales</taxon>
        <taxon>Cystobacterineae</taxon>
        <taxon>Anaeromyxobacteraceae</taxon>
        <taxon>Anaeromyxobacter</taxon>
    </lineage>
</organism>
<accession>A0A7I9VKV9</accession>
<protein>
    <recommendedName>
        <fullName evidence="3">Methyltransferase type 11</fullName>
    </recommendedName>
</protein>
<name>A0A7I9VKV9_9BACT</name>
<dbReference type="InterPro" id="IPR029063">
    <property type="entry name" value="SAM-dependent_MTases_sf"/>
</dbReference>
<evidence type="ECO:0008006" key="3">
    <source>
        <dbReference type="Google" id="ProtNLM"/>
    </source>
</evidence>
<dbReference type="EMBL" id="BJTG01000004">
    <property type="protein sequence ID" value="GEJ57042.1"/>
    <property type="molecule type" value="Genomic_DNA"/>
</dbReference>
<dbReference type="AlphaFoldDB" id="A0A7I9VKV9"/>
<dbReference type="Gene3D" id="3.40.50.150">
    <property type="entry name" value="Vaccinia Virus protein VP39"/>
    <property type="match status" value="1"/>
</dbReference>
<comment type="caution">
    <text evidence="1">The sequence shown here is derived from an EMBL/GenBank/DDBJ whole genome shotgun (WGS) entry which is preliminary data.</text>
</comment>
<dbReference type="Pfam" id="PF13489">
    <property type="entry name" value="Methyltransf_23"/>
    <property type="match status" value="1"/>
</dbReference>
<sequence length="282" mass="31532">MDSAPHVETLDRWICSYTRHAPLALCIRELNRLLALESVAPAIGGNGPVLDVGCGDGFWWTLLDRKSEDVYGVDIARTEVSQAASRIRAEVGDISRDRPFPDIEFEQIIGNCSLEHVRDIDSALKNLRSCAAPGARLVLFVPSVQWAFHGITQRMLLRRAPRISMAIAGAFNGFFQHWHLYSVPVWQRLLSQHRWTVTKAYGLGSPRSEFLFRLFLPSSFVAFLFKSVFGSYPNRALVLVPDMALTPVRRLLAWALQGPLVPFESPTAYEYMIVAEATGDGS</sequence>
<dbReference type="Proteomes" id="UP000503640">
    <property type="component" value="Unassembled WGS sequence"/>
</dbReference>